<dbReference type="STRING" id="1544798.LH29_04585"/>
<comment type="caution">
    <text evidence="2">The sequence shown here is derived from an EMBL/GenBank/DDBJ whole genome shotgun (WGS) entry which is preliminary data.</text>
</comment>
<dbReference type="EMBL" id="JRHC01000001">
    <property type="protein sequence ID" value="KJF44730.1"/>
    <property type="molecule type" value="Genomic_DNA"/>
</dbReference>
<sequence length="158" mass="18388">MLVSNKISRTLEGPYRFIGFYFVFVAAISFYEQAWIIFSIHAVLGWFLLGSYSGVDIDTEKKLFRSFNMWFGLVKTGKWEPVGKYIGLTLVSMNKVYSLYSRSNRNITSGKKEFRVYFVNKKKRPSIAVKKCKTNEDAQRGMDELAIWLHLPVYSTKH</sequence>
<evidence type="ECO:0000256" key="1">
    <source>
        <dbReference type="SAM" id="Phobius"/>
    </source>
</evidence>
<name>A0A0D8JCP2_9BACT</name>
<protein>
    <submittedName>
        <fullName evidence="2">Uncharacterized protein</fullName>
    </submittedName>
</protein>
<dbReference type="Proteomes" id="UP000032544">
    <property type="component" value="Unassembled WGS sequence"/>
</dbReference>
<evidence type="ECO:0000313" key="2">
    <source>
        <dbReference type="EMBL" id="KJF44730.1"/>
    </source>
</evidence>
<dbReference type="AlphaFoldDB" id="A0A0D8JCP2"/>
<proteinExistence type="predicted"/>
<keyword evidence="1" id="KW-0472">Membrane</keyword>
<reference evidence="2 3" key="1">
    <citation type="submission" date="2014-09" db="EMBL/GenBank/DDBJ databases">
        <title>Draft Genome Sequence of Draconibacterium sp. JN14CK-3.</title>
        <authorList>
            <person name="Dong C."/>
            <person name="Lai Q."/>
            <person name="Shao Z."/>
        </authorList>
    </citation>
    <scope>NUCLEOTIDE SEQUENCE [LARGE SCALE GENOMIC DNA]</scope>
    <source>
        <strain evidence="2 3">JN14CK-3</strain>
    </source>
</reference>
<organism evidence="2 3">
    <name type="scientific">Draconibacterium sediminis</name>
    <dbReference type="NCBI Taxonomy" id="1544798"/>
    <lineage>
        <taxon>Bacteria</taxon>
        <taxon>Pseudomonadati</taxon>
        <taxon>Bacteroidota</taxon>
        <taxon>Bacteroidia</taxon>
        <taxon>Marinilabiliales</taxon>
        <taxon>Prolixibacteraceae</taxon>
        <taxon>Draconibacterium</taxon>
    </lineage>
</organism>
<feature type="transmembrane region" description="Helical" evidence="1">
    <location>
        <begin position="37"/>
        <end position="55"/>
    </location>
</feature>
<dbReference type="OrthoDB" id="1121717at2"/>
<keyword evidence="3" id="KW-1185">Reference proteome</keyword>
<accession>A0A0D8JCP2</accession>
<dbReference type="RefSeq" id="WP_045026266.1">
    <property type="nucleotide sequence ID" value="NZ_JRHC01000001.1"/>
</dbReference>
<keyword evidence="1" id="KW-1133">Transmembrane helix</keyword>
<gene>
    <name evidence="2" type="ORF">LH29_04585</name>
</gene>
<evidence type="ECO:0000313" key="3">
    <source>
        <dbReference type="Proteomes" id="UP000032544"/>
    </source>
</evidence>
<keyword evidence="1" id="KW-0812">Transmembrane</keyword>
<feature type="transmembrane region" description="Helical" evidence="1">
    <location>
        <begin position="14"/>
        <end position="31"/>
    </location>
</feature>